<evidence type="ECO:0000259" key="1">
    <source>
        <dbReference type="Pfam" id="PF12705"/>
    </source>
</evidence>
<dbReference type="Pfam" id="PF12705">
    <property type="entry name" value="PDDEXK_1"/>
    <property type="match status" value="1"/>
</dbReference>
<accession>A0A850SX47</accession>
<evidence type="ECO:0000313" key="2">
    <source>
        <dbReference type="EMBL" id="NWH05894.1"/>
    </source>
</evidence>
<dbReference type="Proteomes" id="UP000553343">
    <property type="component" value="Unassembled WGS sequence"/>
</dbReference>
<dbReference type="InterPro" id="IPR011335">
    <property type="entry name" value="Restrct_endonuc-II-like"/>
</dbReference>
<reference evidence="2 3" key="1">
    <citation type="submission" date="2020-06" db="EMBL/GenBank/DDBJ databases">
        <title>High-quality draft genome of sulfate reducer Desulfobacter latus type strain AcrS2 isolated from marine sediment.</title>
        <authorList>
            <person name="Hoppe M."/>
            <person name="Larsen C.K."/>
            <person name="Marshall I.P.G."/>
            <person name="Schramm A."/>
            <person name="Marietou A.G."/>
        </authorList>
    </citation>
    <scope>NUCLEOTIDE SEQUENCE [LARGE SCALE GENOMIC DNA]</scope>
    <source>
        <strain evidence="2 3">AcRS2</strain>
    </source>
</reference>
<dbReference type="AlphaFoldDB" id="A0A850SX47"/>
<evidence type="ECO:0000313" key="3">
    <source>
        <dbReference type="Proteomes" id="UP000553343"/>
    </source>
</evidence>
<dbReference type="InterPro" id="IPR011604">
    <property type="entry name" value="PDDEXK-like_dom_sf"/>
</dbReference>
<comment type="caution">
    <text evidence="2">The sequence shown here is derived from an EMBL/GenBank/DDBJ whole genome shotgun (WGS) entry which is preliminary data.</text>
</comment>
<dbReference type="RefSeq" id="WP_178367349.1">
    <property type="nucleotide sequence ID" value="NZ_JACADJ010000050.1"/>
</dbReference>
<name>A0A850SX47_9BACT</name>
<dbReference type="Gene3D" id="3.90.320.10">
    <property type="match status" value="1"/>
</dbReference>
<gene>
    <name evidence="2" type="ORF">HXW94_13015</name>
</gene>
<dbReference type="SUPFAM" id="SSF52980">
    <property type="entry name" value="Restriction endonuclease-like"/>
    <property type="match status" value="1"/>
</dbReference>
<keyword evidence="3" id="KW-1185">Reference proteome</keyword>
<feature type="domain" description="PD-(D/E)XK endonuclease-like" evidence="1">
    <location>
        <begin position="11"/>
        <end position="261"/>
    </location>
</feature>
<dbReference type="EMBL" id="JACADJ010000050">
    <property type="protein sequence ID" value="NWH05894.1"/>
    <property type="molecule type" value="Genomic_DNA"/>
</dbReference>
<protein>
    <submittedName>
        <fullName evidence="2">PD-(D/E)XK nuclease family protein</fullName>
    </submittedName>
</protein>
<dbReference type="InterPro" id="IPR038726">
    <property type="entry name" value="PDDEXK_AddAB-type"/>
</dbReference>
<sequence length="266" mass="30700">MDILELRKQPHLSVSSINSYIDCSLMYKFSRIDNLKPDFVSDNLIFGSCIHRILAEFNQEKMMGNILSSDEIENMFKTDWEKSAKDNPDIQYSKGNTYRTLLNQGVKMLHEFMKRVPENDATIVAIEEPFVMNIEGLDIPLIGIMDLVEEDEDGTLTITDYKTSKRAMAISEVDSNFQLTVYYTAAKANGYADRDINLKFDCLIKTQKPKFEQIYTERSSTHSAKAIKKIKLVWDGIQKGVFIPNDTSWRCHGCSYKSYCDEWFQN</sequence>
<organism evidence="2 3">
    <name type="scientific">Desulfobacter latus</name>
    <dbReference type="NCBI Taxonomy" id="2292"/>
    <lineage>
        <taxon>Bacteria</taxon>
        <taxon>Pseudomonadati</taxon>
        <taxon>Thermodesulfobacteriota</taxon>
        <taxon>Desulfobacteria</taxon>
        <taxon>Desulfobacterales</taxon>
        <taxon>Desulfobacteraceae</taxon>
        <taxon>Desulfobacter</taxon>
    </lineage>
</organism>
<proteinExistence type="predicted"/>